<evidence type="ECO:0000313" key="1">
    <source>
        <dbReference type="EMBL" id="KAL0430822.1"/>
    </source>
</evidence>
<sequence>MFVALSGLHVNPTKSHLILSKSAQHNRDRLLGVLGFQEGHLPVRYLGLPLIASRRSLSNWGFGRWIPKGHRNQVCRPIEEGDQGIQDILAINIALISRHLWRIIQENHDSIWVNWIYHVRLQGKSIWTVNDCTGSWGWCKLL</sequence>
<gene>
    <name evidence="1" type="ORF">Sradi_0708200</name>
</gene>
<proteinExistence type="predicted"/>
<dbReference type="EMBL" id="JACGWJ010000003">
    <property type="protein sequence ID" value="KAL0430822.1"/>
    <property type="molecule type" value="Genomic_DNA"/>
</dbReference>
<dbReference type="AlphaFoldDB" id="A0AAW2VNI2"/>
<comment type="caution">
    <text evidence="1">The sequence shown here is derived from an EMBL/GenBank/DDBJ whole genome shotgun (WGS) entry which is preliminary data.</text>
</comment>
<protein>
    <submittedName>
        <fullName evidence="1">Uncharacterized protein</fullName>
    </submittedName>
</protein>
<accession>A0AAW2VNI2</accession>
<dbReference type="PANTHER" id="PTHR33116:SF78">
    <property type="entry name" value="OS12G0587133 PROTEIN"/>
    <property type="match status" value="1"/>
</dbReference>
<organism evidence="1">
    <name type="scientific">Sesamum radiatum</name>
    <name type="common">Black benniseed</name>
    <dbReference type="NCBI Taxonomy" id="300843"/>
    <lineage>
        <taxon>Eukaryota</taxon>
        <taxon>Viridiplantae</taxon>
        <taxon>Streptophyta</taxon>
        <taxon>Embryophyta</taxon>
        <taxon>Tracheophyta</taxon>
        <taxon>Spermatophyta</taxon>
        <taxon>Magnoliopsida</taxon>
        <taxon>eudicotyledons</taxon>
        <taxon>Gunneridae</taxon>
        <taxon>Pentapetalae</taxon>
        <taxon>asterids</taxon>
        <taxon>lamiids</taxon>
        <taxon>Lamiales</taxon>
        <taxon>Pedaliaceae</taxon>
        <taxon>Sesamum</taxon>
    </lineage>
</organism>
<name>A0AAW2VNI2_SESRA</name>
<reference evidence="1" key="1">
    <citation type="submission" date="2020-06" db="EMBL/GenBank/DDBJ databases">
        <authorList>
            <person name="Li T."/>
            <person name="Hu X."/>
            <person name="Zhang T."/>
            <person name="Song X."/>
            <person name="Zhang H."/>
            <person name="Dai N."/>
            <person name="Sheng W."/>
            <person name="Hou X."/>
            <person name="Wei L."/>
        </authorList>
    </citation>
    <scope>NUCLEOTIDE SEQUENCE</scope>
    <source>
        <strain evidence="1">G02</strain>
        <tissue evidence="1">Leaf</tissue>
    </source>
</reference>
<dbReference type="PANTHER" id="PTHR33116">
    <property type="entry name" value="REVERSE TRANSCRIPTASE ZINC-BINDING DOMAIN-CONTAINING PROTEIN-RELATED-RELATED"/>
    <property type="match status" value="1"/>
</dbReference>
<reference evidence="1" key="2">
    <citation type="journal article" date="2024" name="Plant">
        <title>Genomic evolution and insights into agronomic trait innovations of Sesamum species.</title>
        <authorList>
            <person name="Miao H."/>
            <person name="Wang L."/>
            <person name="Qu L."/>
            <person name="Liu H."/>
            <person name="Sun Y."/>
            <person name="Le M."/>
            <person name="Wang Q."/>
            <person name="Wei S."/>
            <person name="Zheng Y."/>
            <person name="Lin W."/>
            <person name="Duan Y."/>
            <person name="Cao H."/>
            <person name="Xiong S."/>
            <person name="Wang X."/>
            <person name="Wei L."/>
            <person name="Li C."/>
            <person name="Ma Q."/>
            <person name="Ju M."/>
            <person name="Zhao R."/>
            <person name="Li G."/>
            <person name="Mu C."/>
            <person name="Tian Q."/>
            <person name="Mei H."/>
            <person name="Zhang T."/>
            <person name="Gao T."/>
            <person name="Zhang H."/>
        </authorList>
    </citation>
    <scope>NUCLEOTIDE SEQUENCE</scope>
    <source>
        <strain evidence="1">G02</strain>
    </source>
</reference>